<gene>
    <name evidence="2" type="ORF">DS834_06330</name>
</gene>
<keyword evidence="1" id="KW-0732">Signal</keyword>
<evidence type="ECO:0000256" key="1">
    <source>
        <dbReference type="SAM" id="SignalP"/>
    </source>
</evidence>
<dbReference type="Proteomes" id="UP000283380">
    <property type="component" value="Unassembled WGS sequence"/>
</dbReference>
<keyword evidence="3" id="KW-1185">Reference proteome</keyword>
<accession>A0ABX9LUK0</accession>
<protein>
    <submittedName>
        <fullName evidence="2">Uncharacterized protein</fullName>
    </submittedName>
</protein>
<feature type="signal peptide" evidence="1">
    <location>
        <begin position="1"/>
        <end position="28"/>
    </location>
</feature>
<proteinExistence type="predicted"/>
<comment type="caution">
    <text evidence="2">The sequence shown here is derived from an EMBL/GenBank/DDBJ whole genome shotgun (WGS) entry which is preliminary data.</text>
</comment>
<reference evidence="2 3" key="1">
    <citation type="submission" date="2018-07" db="EMBL/GenBank/DDBJ databases">
        <title>Genome sequences of six Lactobacillus spp. isolated from bumble bee guts.</title>
        <authorList>
            <person name="Motta E.V.S."/>
            <person name="Moran N.A."/>
        </authorList>
    </citation>
    <scope>NUCLEOTIDE SEQUENCE [LARGE SCALE GENOMIC DNA]</scope>
    <source>
        <strain evidence="2 3">BI-4G</strain>
    </source>
</reference>
<sequence length="228" mass="25960">MKVKLYIKNTVKMFFLAIFLFCTNLVIASNTTFADDNISSGTLVNDVHAEYSMQKTSPQKLKEIEEIASNDSTVNVTIKNNIISVDFYMPVSNIDTQSINKNEPFKVLRVIDFNTLMDSMDDMNNMSSDLLRAAKYKGQTYNGEYVPAGTPVHCNRFNGPHSNHRYYLRSSGDIQEATNWYKSDCFDKMHDYGCPLTKPDTKCDGLLKHGAHNCSKLGGWSVRCWYRN</sequence>
<evidence type="ECO:0000313" key="2">
    <source>
        <dbReference type="EMBL" id="RHW50887.1"/>
    </source>
</evidence>
<organism evidence="2 3">
    <name type="scientific">Lactobacillus bombicola</name>
    <dbReference type="NCBI Taxonomy" id="1505723"/>
    <lineage>
        <taxon>Bacteria</taxon>
        <taxon>Bacillati</taxon>
        <taxon>Bacillota</taxon>
        <taxon>Bacilli</taxon>
        <taxon>Lactobacillales</taxon>
        <taxon>Lactobacillaceae</taxon>
        <taxon>Lactobacillus</taxon>
    </lineage>
</organism>
<evidence type="ECO:0000313" key="3">
    <source>
        <dbReference type="Proteomes" id="UP000283380"/>
    </source>
</evidence>
<feature type="chain" id="PRO_5045384527" evidence="1">
    <location>
        <begin position="29"/>
        <end position="228"/>
    </location>
</feature>
<name>A0ABX9LUK0_9LACO</name>
<dbReference type="EMBL" id="QOCU01000006">
    <property type="protein sequence ID" value="RHW50887.1"/>
    <property type="molecule type" value="Genomic_DNA"/>
</dbReference>